<evidence type="ECO:0000313" key="2">
    <source>
        <dbReference type="Ensembl" id="ENSMSIP00000012589.1"/>
    </source>
</evidence>
<evidence type="ECO:0000256" key="1">
    <source>
        <dbReference type="SAM" id="MobiDB-lite"/>
    </source>
</evidence>
<dbReference type="InterPro" id="IPR010736">
    <property type="entry name" value="SHIPPO-rpt"/>
</dbReference>
<organism evidence="2 3">
    <name type="scientific">Mus spicilegus</name>
    <name type="common">Mound-building mouse</name>
    <dbReference type="NCBI Taxonomy" id="10103"/>
    <lineage>
        <taxon>Eukaryota</taxon>
        <taxon>Metazoa</taxon>
        <taxon>Chordata</taxon>
        <taxon>Craniata</taxon>
        <taxon>Vertebrata</taxon>
        <taxon>Euteleostomi</taxon>
        <taxon>Mammalia</taxon>
        <taxon>Eutheria</taxon>
        <taxon>Euarchontoglires</taxon>
        <taxon>Glires</taxon>
        <taxon>Rodentia</taxon>
        <taxon>Myomorpha</taxon>
        <taxon>Muroidea</taxon>
        <taxon>Muridae</taxon>
        <taxon>Murinae</taxon>
        <taxon>Mus</taxon>
        <taxon>Mus</taxon>
    </lineage>
</organism>
<accession>A0A8C6GX50</accession>
<reference evidence="2" key="1">
    <citation type="submission" date="2025-08" db="UniProtKB">
        <authorList>
            <consortium name="Ensembl"/>
        </authorList>
    </citation>
    <scope>IDENTIFICATION</scope>
</reference>
<feature type="region of interest" description="Disordered" evidence="1">
    <location>
        <begin position="123"/>
        <end position="143"/>
    </location>
</feature>
<dbReference type="PANTHER" id="PTHR21580">
    <property type="entry name" value="SHIPPO-1-RELATED"/>
    <property type="match status" value="1"/>
</dbReference>
<proteinExistence type="predicted"/>
<reference evidence="2" key="2">
    <citation type="submission" date="2025-09" db="UniProtKB">
        <authorList>
            <consortium name="Ensembl"/>
        </authorList>
    </citation>
    <scope>IDENTIFICATION</scope>
</reference>
<dbReference type="GeneTree" id="ENSGT00390000001063"/>
<protein>
    <submittedName>
        <fullName evidence="2">Sperm tail PG rich repeat containing 2</fullName>
    </submittedName>
</protein>
<dbReference type="InterPro" id="IPR051291">
    <property type="entry name" value="CIMAP"/>
</dbReference>
<keyword evidence="3" id="KW-1185">Reference proteome</keyword>
<dbReference type="Proteomes" id="UP000694415">
    <property type="component" value="Unplaced"/>
</dbReference>
<evidence type="ECO:0000313" key="3">
    <source>
        <dbReference type="Proteomes" id="UP000694415"/>
    </source>
</evidence>
<sequence length="562" mass="63002">MYDRAPRWLDCANRGSTEEHVGPGTYQVPFPKQQATGCYAPFLSLSSKTSACVDSSDAGQAVPGPAHYNVSQAQYKIRGGRSLQNREKRFKKLISDGPGPASYNWPYLGTLCITTRQKTPRTPAVSRNIDIPSIPSSGKSHGYHLNDDDTIMRRTPPPSDNTIGPAYYNPQFDYPKASLKYKGVNFGNATGRQEFLKYSGPGPGQYDIIQKRKLHCENINIKREQEHNYYTYVPRLYEAIILQEEKKGVPGPGKYNIKSEFDTIKSMSALVNSSSFIFFSETERFEPIKSCTPAPGTYNEIRTAFKCPKKRFGLSLPFNQSAARFTEDSKAQKLPGPGFYDISTNIVKAQVKKPCLKKQPKTGFGSSVPRTLFTAQKKAFRGPGPSDYQVRRTHDELPNLNKSAAFLSRAEKTPPVRKMRLPAPGRYDVQKSYDMSQVKHKYMPPRTSVAKKRHSSFLSAAPRCLGKIAEGPGPATYSPVLMKSGAIISFVKGPKRFQEFHGEFSPGPTTYELSPFLRHSLLKRTYNVTLPCSSSPNRENTGCPSQKATQKFQREKLQYFNW</sequence>
<dbReference type="Ensembl" id="ENSMSIT00000015967.1">
    <property type="protein sequence ID" value="ENSMSIP00000012589.1"/>
    <property type="gene ID" value="ENSMSIG00000010911.1"/>
</dbReference>
<dbReference type="Pfam" id="PF07004">
    <property type="entry name" value="SHIPPO-rpt"/>
    <property type="match status" value="6"/>
</dbReference>
<dbReference type="AlphaFoldDB" id="A0A8C6GX50"/>
<name>A0A8C6GX50_MUSSI</name>
<dbReference type="PANTHER" id="PTHR21580:SF60">
    <property type="entry name" value="SPERM-TAIL PG-RICH REPEAT-CONTAINING PROTEIN 2"/>
    <property type="match status" value="1"/>
</dbReference>